<dbReference type="AlphaFoldDB" id="A0A1F2PLL8"/>
<gene>
    <name evidence="2" type="ORF">ACWI_09470</name>
</gene>
<keyword evidence="1" id="KW-0472">Membrane</keyword>
<name>A0A1F2PLL8_9FIRM</name>
<evidence type="ECO:0000313" key="2">
    <source>
        <dbReference type="EMBL" id="OFV71642.1"/>
    </source>
</evidence>
<keyword evidence="1" id="KW-0812">Transmembrane</keyword>
<reference evidence="2 3" key="1">
    <citation type="submission" date="2015-09" db="EMBL/GenBank/DDBJ databases">
        <title>Genome sequence of Acetobacterium wieringae DSM 1911.</title>
        <authorList>
            <person name="Poehlein A."/>
            <person name="Bengelsdorf F.R."/>
            <person name="Schiel-Bengelsdorf B."/>
            <person name="Duerre P."/>
            <person name="Daniel R."/>
        </authorList>
    </citation>
    <scope>NUCLEOTIDE SEQUENCE [LARGE SCALE GENOMIC DNA]</scope>
    <source>
        <strain evidence="2 3">DSM 1911</strain>
    </source>
</reference>
<comment type="caution">
    <text evidence="2">The sequence shown here is derived from an EMBL/GenBank/DDBJ whole genome shotgun (WGS) entry which is preliminary data.</text>
</comment>
<proteinExistence type="predicted"/>
<dbReference type="STRING" id="52694.ACWI_09470"/>
<evidence type="ECO:0000313" key="3">
    <source>
        <dbReference type="Proteomes" id="UP000176244"/>
    </source>
</evidence>
<feature type="transmembrane region" description="Helical" evidence="1">
    <location>
        <begin position="28"/>
        <end position="60"/>
    </location>
</feature>
<accession>A0A1F2PLL8</accession>
<dbReference type="Proteomes" id="UP000176244">
    <property type="component" value="Unassembled WGS sequence"/>
</dbReference>
<organism evidence="2 3">
    <name type="scientific">Acetobacterium wieringae</name>
    <dbReference type="NCBI Taxonomy" id="52694"/>
    <lineage>
        <taxon>Bacteria</taxon>
        <taxon>Bacillati</taxon>
        <taxon>Bacillota</taxon>
        <taxon>Clostridia</taxon>
        <taxon>Eubacteriales</taxon>
        <taxon>Eubacteriaceae</taxon>
        <taxon>Acetobacterium</taxon>
    </lineage>
</organism>
<dbReference type="EMBL" id="LKEU01000018">
    <property type="protein sequence ID" value="OFV71642.1"/>
    <property type="molecule type" value="Genomic_DNA"/>
</dbReference>
<protein>
    <submittedName>
        <fullName evidence="2">Uncharacterized protein</fullName>
    </submittedName>
</protein>
<keyword evidence="1" id="KW-1133">Transmembrane helix</keyword>
<dbReference type="RefSeq" id="WP_070370288.1">
    <property type="nucleotide sequence ID" value="NZ_JAYFRG010000025.1"/>
</dbReference>
<sequence>MYIIVGLVAVFLVWALFGQKIVKGVKLIIGIGLFIFLIKLIVGYPVISVPAIIILAIVIWREFAKDKKAIKGWNKRICTSITEYEIDDLLRPCVEEIKQKDSNKADYQFDLQNMPFGRLTSFLNYHGFGRDTEAYYFSPVCSKIDDELREYGMAIIRQGCCCQPRNMTVPLKMV</sequence>
<evidence type="ECO:0000256" key="1">
    <source>
        <dbReference type="SAM" id="Phobius"/>
    </source>
</evidence>